<dbReference type="Proteomes" id="UP001281761">
    <property type="component" value="Unassembled WGS sequence"/>
</dbReference>
<dbReference type="SUPFAM" id="SSF51126">
    <property type="entry name" value="Pectin lyase-like"/>
    <property type="match status" value="1"/>
</dbReference>
<dbReference type="PANTHER" id="PTHR11319:SF35">
    <property type="entry name" value="OUTER MEMBRANE PROTEIN PMPC-RELATED"/>
    <property type="match status" value="1"/>
</dbReference>
<evidence type="ECO:0000313" key="2">
    <source>
        <dbReference type="Proteomes" id="UP001281761"/>
    </source>
</evidence>
<organism evidence="1 2">
    <name type="scientific">Blattamonas nauphoetae</name>
    <dbReference type="NCBI Taxonomy" id="2049346"/>
    <lineage>
        <taxon>Eukaryota</taxon>
        <taxon>Metamonada</taxon>
        <taxon>Preaxostyla</taxon>
        <taxon>Oxymonadida</taxon>
        <taxon>Blattamonas</taxon>
    </lineage>
</organism>
<protein>
    <submittedName>
        <fullName evidence="1">Uncharacterized protein</fullName>
    </submittedName>
</protein>
<sequence length="2758" mass="299119">MIILLITTVSYLCATTIPSTANYASLHSLIEDSTSSNSNSLERHIILSTTPTHSENLELRNEMICFKGDKSLTPLTFDDELSQEISNKRKNGKNERHRKWMENSMLILENSTVVVQEMKIDVPRQGNFKRTESGRRRKLHNTEPLIARIKSSSFRLEGSTILSSGSNSYIEVESGRRSLSTIPSSVSLISCSIKTDGWRMKEIVKLGHRISNEGSADVLLFGMSFSNVEVMKGGGVACDVWTNPPESLFSLDSVLSHLHFSNASSPQIAQCRPGMAYSQRFLDSEVSSSNNHLSGRRLLIFILEENELSEVPHYSFGKQNQTFKHRFFISSTKSPHAHIHTLPALSDPPSACYVLFTSCSFDSMTMDSVDRRDSSSFDGGSAMLADSVRLAEELKDFFVKDCIFQRNRASQEGGAIDAELSNFLISGCKFTRNEANLVGGALRVLFHGGSTSLQSTKFEHNFAFGMPSSPFRAHDLSSLYNAGPSNAISVADVSTTHFKDTFIHSPGQTDLTSHFVHSPLRVNGKAGVDGDCIDTPCHSLSHAVSLLGELGSILILDDTTLPSLTFFELYATIGSKASNGSGSKSTLVPRNSSVSISVKSLTSDEQSYLSIDAVIFTLSPVDPHSTSLFKVSNGLLTLTRVEMFGFVTKSTDSLISLVRSSRLAITASSFTSISTKGSGSVVSGTDIAFLKIESTQFASCTSVGDGGVLHLAFADNTNASSFLINASFDQSCACGSEAVGNFIFLESNNFRSLLSSATSARTFTIHTDRSFAEDSIFGRVKDDQQSFSLLPLFLSTATYVFVSNETIEHDFTDCSTAESPCRTLEHAMALTFAVQTSTIHLLSFSQLDFQIVLNCTSLTIKTSEDPLISEIFFYEHAQLVVSKGSLSLDTIKVGTYGHQTLDSMILVQSSSSQQVLTITNCVFRVSTRYNPILCVEQGSSAVITQSSFELYSHLSTEPALLHFSYATGTKLTLSDVTLLRPSSSARIALDVLVEGPSDSEFEAGSLVLQNFVIDSQKGGTWFLLKGQFTDEFVALSFADVLDSWTDYPSFWGITPTSSRSLLAIFLAQNGRSSGASYVGSQSGAGTGTIDDPFSTITDAVNDGALLVHIISDLDEDGESVTISQPTEIVGSEEKKPSISRALAFDLKDNLTLRHLRFTTPALPSFLLYCSLLNIQSCDFCPSLSSPQAFSFVDPDTYAKNIIIRSSSFSSYSLLTPLISFNLPAGSTYVIGDSEAITSFDSISGSSCLSVTTAGTFTLHFVHFTNCDAGAEDGGALHVTVSNGGHAQILTCLFHSCSARTGGGIFAVMLQSSGVRDPLILQESRDDSLAKMRFINCSAADDGNCIFIDNTAHTPTDAPPFEFDPVTASEHDYVVLNSDFNGKEYRTNPFKRENRLTSITLSDSGTDAPTCPWMQPCRSISSSMELFDPDTVSGAYSILIRHVSTWTTPLSFDFVYYELLIESDDPLYNSQFPSTVVLSNEVAEADIDANTKGFLEFKSRVSISSLSFALAQRTFPRPFIYVHNSGAVNFHKVHLKPALHQFPIHFGFSSFAVVDGDVIRNDPTKKLSVSFSQQLDFGDQVPVIFSGQTNFLSFEGTENTETSQSPQHGTFPTLFQIDFQTGNGRVSWTRLSLEGSGSRVTHRIASIRSAHSVDFLFCSFSSFRHVPTSPSADGGLFHVEDVECVSIEHSSFTECSSTGNGGVLFVNQAKYFTIRGTSFLSCSSGGHGGCCFISLSPTQTQWYFTVDATFTNCSCGKGKHGNWIHLTHFLFPPILDANEWPAQQNGLTAANRTLFTADVEKEGVSSPVDLIDYILFTPSSAVYVSDSEIGTSLGLCGSQATPCYTLDVGISHLDADKDGAIVVVGETDFFWHHDLMQSLHVSSASTLKADIKLKHSLKFDEAKLESSVALTLESLSFSMITDLLDVDYLLRNTGGSLAIHSCDFKQIKTHHCIVRTTKGHTEITSTTFDGVTAKVDQWDDFYVLFASLDSDSSLTLDDVTVTSAELIDSPDVRYSGIVADIDRRNGDPAFSFKNMKFVEHANSSLKHIHFLTIEANELGKLIAIGDTRFEGSYETVEESTWLWAVETIGVVGEEMSLLTFLVGMDGPVRVSADGEDLPTCGYFQGLCRTLSHAAELVQLKPDPTLALRGEVGLGADLTISAELKINGRTQTDGIEFSNEFRLTFSGGSCLVSMDTLEMAVTSTIEGGSVVTLVDGAHLTLNNVKITISTRQSQTFLESNDAKLTLVEVVLNGQQRTFQKSLLVVRDGNITVERSSFASVHVDQTGDRPAPFHLVTSAQSSFSIGSPSPATQTRFSYLAGAEKGGALSIEVSHASSSVSIVNTIFQNCRASTFGGAVFLVFSVGVPSSHLEVSASFLNCSLTDAYAEGQWMVVTAPAIEGFVTNEQWKDTLKKMNRREHLKMIWCESLETEPLESISLLDVLMPGLTSDKIFVNNGSSFTGSECGSTLETACVTIDDALLQMNAEATDIVIVGEGRLGEGVGVWGGYFGLSGETSMKTQLKVNGKRSGNTDGIVGGLHSAELGLHNLRMTEIAASDGLSGFLVFLSDASHWISRCFVEASESLGVVHSTGRSSVDASELTMRRAAFASSAFLLVDESSISLTDSTWTELRASTGSLVDASGWLTMNVEVSKVSISDCICADTSKALLEIQLSAWTERERRQIVIKGSSFAGSALSSPFVHVTGNGLGCDLLFVSTTMRWTGWTPGSLSRTGTMIEWTERQPLVVRRGLKMENCVFVVKKL</sequence>
<dbReference type="InterPro" id="IPR011050">
    <property type="entry name" value="Pectin_lyase_fold/virulence"/>
</dbReference>
<reference evidence="1 2" key="1">
    <citation type="journal article" date="2022" name="bioRxiv">
        <title>Genomics of Preaxostyla Flagellates Illuminates Evolutionary Transitions and the Path Towards Mitochondrial Loss.</title>
        <authorList>
            <person name="Novak L.V.F."/>
            <person name="Treitli S.C."/>
            <person name="Pyrih J."/>
            <person name="Halakuc P."/>
            <person name="Pipaliya S.V."/>
            <person name="Vacek V."/>
            <person name="Brzon O."/>
            <person name="Soukal P."/>
            <person name="Eme L."/>
            <person name="Dacks J.B."/>
            <person name="Karnkowska A."/>
            <person name="Elias M."/>
            <person name="Hampl V."/>
        </authorList>
    </citation>
    <scope>NUCLEOTIDE SEQUENCE [LARGE SCALE GENOMIC DNA]</scope>
    <source>
        <strain evidence="1">NAU3</strain>
        <tissue evidence="1">Gut</tissue>
    </source>
</reference>
<name>A0ABQ9XDR0_9EUKA</name>
<gene>
    <name evidence="1" type="ORF">BLNAU_14422</name>
</gene>
<proteinExistence type="predicted"/>
<keyword evidence="2" id="KW-1185">Reference proteome</keyword>
<comment type="caution">
    <text evidence="1">The sequence shown here is derived from an EMBL/GenBank/DDBJ whole genome shotgun (WGS) entry which is preliminary data.</text>
</comment>
<accession>A0ABQ9XDR0</accession>
<dbReference type="PANTHER" id="PTHR11319">
    <property type="entry name" value="G PROTEIN-COUPLED RECEPTOR-RELATED"/>
    <property type="match status" value="1"/>
</dbReference>
<evidence type="ECO:0000313" key="1">
    <source>
        <dbReference type="EMBL" id="KAK2950616.1"/>
    </source>
</evidence>
<dbReference type="EMBL" id="JARBJD010000132">
    <property type="protein sequence ID" value="KAK2950616.1"/>
    <property type="molecule type" value="Genomic_DNA"/>
</dbReference>